<evidence type="ECO:0000259" key="21">
    <source>
        <dbReference type="PROSITE" id="PS50109"/>
    </source>
</evidence>
<dbReference type="PANTHER" id="PTHR24421">
    <property type="entry name" value="NITRATE/NITRITE SENSOR PROTEIN NARX-RELATED"/>
    <property type="match status" value="1"/>
</dbReference>
<dbReference type="PROSITE" id="PS50109">
    <property type="entry name" value="HIS_KIN"/>
    <property type="match status" value="1"/>
</dbReference>
<evidence type="ECO:0000256" key="1">
    <source>
        <dbReference type="ARBA" id="ARBA00000085"/>
    </source>
</evidence>
<proteinExistence type="predicted"/>
<dbReference type="InterPro" id="IPR004358">
    <property type="entry name" value="Sig_transdc_His_kin-like_C"/>
</dbReference>
<dbReference type="Pfam" id="PF07730">
    <property type="entry name" value="HisKA_3"/>
    <property type="match status" value="1"/>
</dbReference>
<dbReference type="InterPro" id="IPR003594">
    <property type="entry name" value="HATPase_dom"/>
</dbReference>
<evidence type="ECO:0000256" key="12">
    <source>
        <dbReference type="ARBA" id="ARBA00022777"/>
    </source>
</evidence>
<keyword evidence="9" id="KW-0808">Transferase</keyword>
<reference evidence="23" key="2">
    <citation type="journal article" date="2024" name="Nature">
        <title>Anoxygenic phototroph of the Chloroflexota uses a type I reaction centre.</title>
        <authorList>
            <person name="Tsuji J.M."/>
            <person name="Shaw N.A."/>
            <person name="Nagashima S."/>
            <person name="Venkiteswaran J.J."/>
            <person name="Schiff S.L."/>
            <person name="Watanabe T."/>
            <person name="Fukui M."/>
            <person name="Hanada S."/>
            <person name="Tank M."/>
            <person name="Neufeld J.D."/>
        </authorList>
    </citation>
    <scope>NUCLEOTIDE SEQUENCE</scope>
    <source>
        <strain evidence="23">L227-S17</strain>
    </source>
</reference>
<evidence type="ECO:0000256" key="14">
    <source>
        <dbReference type="ARBA" id="ARBA00023004"/>
    </source>
</evidence>
<evidence type="ECO:0000256" key="7">
    <source>
        <dbReference type="ARBA" id="ARBA00022490"/>
    </source>
</evidence>
<keyword evidence="19" id="KW-0175">Coiled coil</keyword>
<dbReference type="EMBL" id="CP128400">
    <property type="protein sequence ID" value="WJW69776.1"/>
    <property type="molecule type" value="Genomic_DNA"/>
</dbReference>
<feature type="transmembrane region" description="Helical" evidence="20">
    <location>
        <begin position="46"/>
        <end position="68"/>
    </location>
</feature>
<comment type="subcellular location">
    <subcellularLocation>
        <location evidence="3">Cytoplasm</location>
    </subcellularLocation>
</comment>
<evidence type="ECO:0000256" key="10">
    <source>
        <dbReference type="ARBA" id="ARBA00022723"/>
    </source>
</evidence>
<keyword evidence="20" id="KW-0812">Transmembrane</keyword>
<dbReference type="GO" id="GO:0016020">
    <property type="term" value="C:membrane"/>
    <property type="evidence" value="ECO:0007669"/>
    <property type="project" value="InterPro"/>
</dbReference>
<dbReference type="EMBL" id="JACATZ010000003">
    <property type="protein sequence ID" value="NWJ47872.1"/>
    <property type="molecule type" value="Genomic_DNA"/>
</dbReference>
<dbReference type="InterPro" id="IPR050482">
    <property type="entry name" value="Sensor_HK_TwoCompSys"/>
</dbReference>
<feature type="transmembrane region" description="Helical" evidence="20">
    <location>
        <begin position="152"/>
        <end position="171"/>
    </location>
</feature>
<dbReference type="EC" id="2.7.13.3" evidence="4"/>
<dbReference type="PRINTS" id="PR00344">
    <property type="entry name" value="BCTRLSENSOR"/>
</dbReference>
<comment type="cofactor">
    <cofactor evidence="2">
        <name>[4Fe-4S] cluster</name>
        <dbReference type="ChEBI" id="CHEBI:49883"/>
    </cofactor>
</comment>
<evidence type="ECO:0000313" key="25">
    <source>
        <dbReference type="Proteomes" id="UP001431572"/>
    </source>
</evidence>
<feature type="domain" description="Histidine kinase" evidence="21">
    <location>
        <begin position="453"/>
        <end position="546"/>
    </location>
</feature>
<organism evidence="22 24">
    <name type="scientific">Candidatus Chlorohelix allophototropha</name>
    <dbReference type="NCBI Taxonomy" id="3003348"/>
    <lineage>
        <taxon>Bacteria</taxon>
        <taxon>Bacillati</taxon>
        <taxon>Chloroflexota</taxon>
        <taxon>Chloroflexia</taxon>
        <taxon>Candidatus Chloroheliales</taxon>
        <taxon>Candidatus Chloroheliaceae</taxon>
        <taxon>Candidatus Chlorohelix</taxon>
    </lineage>
</organism>
<keyword evidence="16" id="KW-0411">Iron-sulfur</keyword>
<keyword evidence="20" id="KW-1133">Transmembrane helix</keyword>
<dbReference type="RefSeq" id="WP_341471649.1">
    <property type="nucleotide sequence ID" value="NZ_CP128400.1"/>
</dbReference>
<feature type="transmembrane region" description="Helical" evidence="20">
    <location>
        <begin position="20"/>
        <end position="40"/>
    </location>
</feature>
<dbReference type="GO" id="GO:0000155">
    <property type="term" value="F:phosphorelay sensor kinase activity"/>
    <property type="evidence" value="ECO:0007669"/>
    <property type="project" value="InterPro"/>
</dbReference>
<sequence length="551" mass="61656">MQLLRVVPLSQEATFFKLIALYRCFAMIPPTVALLMAGSTNTDLNYLLYSIAWANTLLQTFYQLFSPLNRNWRTHRRQMLLLVGLELILCAALNGMSGIWSSPFYLYSLAPIFQSAFFYGLRGALLSATTLSVSYAFALTLSIYITEKGGNWLVSVTLLTGFFGSAVLYGYQSVISNQLRKYAATIEQYRANLEEQNRDLEQANRRLEQLGIFSRALQDGNTSAQVEHLAVRYIWQFFGHTSEDNLQLLKNEEAAGLIQTTQESALLFEDSEGRIYRVQIKGKPHLLIPLTYKDERFGALLVTESDTNGNGQEQRKLLSLLSDQLARALGSLRQSQALAIEAERARLAMDMHDVVAQSVFGIAFNLDACLKLYDREPEHVRERLNDLKSNAFDMLGSVRAIINDLWNEQNGDTDFNTLVETFIKKAGRLYPFKIQLQFSGQKLNLEKDVQKGLYRLLQEALSNAAKHSGATQVIVSLRESEQSVELEVTDNGVGFDTGILPQVGRANGGIGLAAMRERLEQLGGTFLLYSSPDAGTRLLAKLPFKVPLATL</sequence>
<evidence type="ECO:0000256" key="18">
    <source>
        <dbReference type="ARBA" id="ARBA00030800"/>
    </source>
</evidence>
<dbReference type="GO" id="GO:0046983">
    <property type="term" value="F:protein dimerization activity"/>
    <property type="evidence" value="ECO:0007669"/>
    <property type="project" value="InterPro"/>
</dbReference>
<keyword evidence="20" id="KW-0472">Membrane</keyword>
<evidence type="ECO:0000256" key="6">
    <source>
        <dbReference type="ARBA" id="ARBA00022485"/>
    </source>
</evidence>
<feature type="transmembrane region" description="Helical" evidence="20">
    <location>
        <begin position="128"/>
        <end position="146"/>
    </location>
</feature>
<dbReference type="GO" id="GO:0051539">
    <property type="term" value="F:4 iron, 4 sulfur cluster binding"/>
    <property type="evidence" value="ECO:0007669"/>
    <property type="project" value="UniProtKB-KW"/>
</dbReference>
<evidence type="ECO:0000313" key="22">
    <source>
        <dbReference type="EMBL" id="NWJ47872.1"/>
    </source>
</evidence>
<feature type="coiled-coil region" evidence="19">
    <location>
        <begin position="179"/>
        <end position="213"/>
    </location>
</feature>
<evidence type="ECO:0000256" key="5">
    <source>
        <dbReference type="ARBA" id="ARBA00017322"/>
    </source>
</evidence>
<dbReference type="Proteomes" id="UP000521676">
    <property type="component" value="Unassembled WGS sequence"/>
</dbReference>
<evidence type="ECO:0000256" key="3">
    <source>
        <dbReference type="ARBA" id="ARBA00004496"/>
    </source>
</evidence>
<dbReference type="GO" id="GO:0005524">
    <property type="term" value="F:ATP binding"/>
    <property type="evidence" value="ECO:0007669"/>
    <property type="project" value="UniProtKB-KW"/>
</dbReference>
<evidence type="ECO:0000256" key="17">
    <source>
        <dbReference type="ARBA" id="ARBA00024827"/>
    </source>
</evidence>
<keyword evidence="12 22" id="KW-0418">Kinase</keyword>
<keyword evidence="8" id="KW-0597">Phosphoprotein</keyword>
<dbReference type="InterPro" id="IPR005467">
    <property type="entry name" value="His_kinase_dom"/>
</dbReference>
<comment type="catalytic activity">
    <reaction evidence="1">
        <text>ATP + protein L-histidine = ADP + protein N-phospho-L-histidine.</text>
        <dbReference type="EC" id="2.7.13.3"/>
    </reaction>
</comment>
<evidence type="ECO:0000256" key="8">
    <source>
        <dbReference type="ARBA" id="ARBA00022553"/>
    </source>
</evidence>
<keyword evidence="15" id="KW-0902">Two-component regulatory system</keyword>
<evidence type="ECO:0000256" key="13">
    <source>
        <dbReference type="ARBA" id="ARBA00022840"/>
    </source>
</evidence>
<dbReference type="InterPro" id="IPR029016">
    <property type="entry name" value="GAF-like_dom_sf"/>
</dbReference>
<dbReference type="Gene3D" id="3.30.450.40">
    <property type="match status" value="1"/>
</dbReference>
<keyword evidence="13" id="KW-0067">ATP-binding</keyword>
<reference evidence="22 24" key="1">
    <citation type="submission" date="2020-06" db="EMBL/GenBank/DDBJ databases">
        <title>Anoxygenic phototrophic Chloroflexota member uses a Type I reaction center.</title>
        <authorList>
            <person name="Tsuji J.M."/>
            <person name="Shaw N.A."/>
            <person name="Nagashima S."/>
            <person name="Venkiteswaran J."/>
            <person name="Schiff S.L."/>
            <person name="Hanada S."/>
            <person name="Tank M."/>
            <person name="Neufeld J.D."/>
        </authorList>
    </citation>
    <scope>NUCLEOTIDE SEQUENCE [LARGE SCALE GENOMIC DNA]</scope>
    <source>
        <strain evidence="22">L227-S17</strain>
    </source>
</reference>
<dbReference type="Gene3D" id="3.30.565.10">
    <property type="entry name" value="Histidine kinase-like ATPase, C-terminal domain"/>
    <property type="match status" value="1"/>
</dbReference>
<dbReference type="InterPro" id="IPR011712">
    <property type="entry name" value="Sig_transdc_His_kin_sub3_dim/P"/>
</dbReference>
<dbReference type="GO" id="GO:0046872">
    <property type="term" value="F:metal ion binding"/>
    <property type="evidence" value="ECO:0007669"/>
    <property type="project" value="UniProtKB-KW"/>
</dbReference>
<dbReference type="InterPro" id="IPR036890">
    <property type="entry name" value="HATPase_C_sf"/>
</dbReference>
<evidence type="ECO:0000256" key="15">
    <source>
        <dbReference type="ARBA" id="ARBA00023012"/>
    </source>
</evidence>
<keyword evidence="14" id="KW-0408">Iron</keyword>
<evidence type="ECO:0000256" key="11">
    <source>
        <dbReference type="ARBA" id="ARBA00022741"/>
    </source>
</evidence>
<keyword evidence="11" id="KW-0547">Nucleotide-binding</keyword>
<evidence type="ECO:0000256" key="16">
    <source>
        <dbReference type="ARBA" id="ARBA00023014"/>
    </source>
</evidence>
<evidence type="ECO:0000256" key="2">
    <source>
        <dbReference type="ARBA" id="ARBA00001966"/>
    </source>
</evidence>
<dbReference type="AlphaFoldDB" id="A0A8T7M7E5"/>
<evidence type="ECO:0000256" key="9">
    <source>
        <dbReference type="ARBA" id="ARBA00022679"/>
    </source>
</evidence>
<dbReference type="SUPFAM" id="SSF55874">
    <property type="entry name" value="ATPase domain of HSP90 chaperone/DNA topoisomerase II/histidine kinase"/>
    <property type="match status" value="1"/>
</dbReference>
<evidence type="ECO:0000256" key="20">
    <source>
        <dbReference type="SAM" id="Phobius"/>
    </source>
</evidence>
<dbReference type="GO" id="GO:0005737">
    <property type="term" value="C:cytoplasm"/>
    <property type="evidence" value="ECO:0007669"/>
    <property type="project" value="UniProtKB-SubCell"/>
</dbReference>
<comment type="function">
    <text evidence="17">Member of the two-component regulatory system NreB/NreC involved in the control of dissimilatory nitrate/nitrite reduction in response to oxygen. NreB functions as a direct oxygen sensor histidine kinase which is autophosphorylated, in the absence of oxygen, probably at the conserved histidine residue, and transfers its phosphate group probably to a conserved aspartate residue of NreC. NreB/NreC activates the expression of the nitrate (narGHJI) and nitrite (nir) reductase operons, as well as the putative nitrate transporter gene narT.</text>
</comment>
<name>A0A8T7M7E5_9CHLR</name>
<dbReference type="PANTHER" id="PTHR24421:SF10">
    <property type="entry name" value="NITRATE_NITRITE SENSOR PROTEIN NARQ"/>
    <property type="match status" value="1"/>
</dbReference>
<keyword evidence="25" id="KW-1185">Reference proteome</keyword>
<keyword evidence="6" id="KW-0004">4Fe-4S</keyword>
<dbReference type="Pfam" id="PF02518">
    <property type="entry name" value="HATPase_c"/>
    <property type="match status" value="1"/>
</dbReference>
<evidence type="ECO:0000256" key="19">
    <source>
        <dbReference type="SAM" id="Coils"/>
    </source>
</evidence>
<dbReference type="SUPFAM" id="SSF55781">
    <property type="entry name" value="GAF domain-like"/>
    <property type="match status" value="1"/>
</dbReference>
<accession>A0A8T7M7E5</accession>
<gene>
    <name evidence="22" type="ORF">HXX08_18620</name>
    <name evidence="23" type="ORF">OZ401_003406</name>
</gene>
<keyword evidence="7" id="KW-0963">Cytoplasm</keyword>
<dbReference type="Proteomes" id="UP001431572">
    <property type="component" value="Chromosome 2"/>
</dbReference>
<dbReference type="CDD" id="cd16917">
    <property type="entry name" value="HATPase_UhpB-NarQ-NarX-like"/>
    <property type="match status" value="1"/>
</dbReference>
<protein>
    <recommendedName>
        <fullName evidence="5">Oxygen sensor histidine kinase NreB</fullName>
        <ecNumber evidence="4">2.7.13.3</ecNumber>
    </recommendedName>
    <alternativeName>
        <fullName evidence="18">Nitrogen regulation protein B</fullName>
    </alternativeName>
</protein>
<dbReference type="Gene3D" id="1.20.5.1930">
    <property type="match status" value="1"/>
</dbReference>
<evidence type="ECO:0000313" key="23">
    <source>
        <dbReference type="EMBL" id="WJW69776.1"/>
    </source>
</evidence>
<evidence type="ECO:0000313" key="24">
    <source>
        <dbReference type="Proteomes" id="UP000521676"/>
    </source>
</evidence>
<evidence type="ECO:0000256" key="4">
    <source>
        <dbReference type="ARBA" id="ARBA00012438"/>
    </source>
</evidence>
<feature type="transmembrane region" description="Helical" evidence="20">
    <location>
        <begin position="80"/>
        <end position="98"/>
    </location>
</feature>
<dbReference type="SMART" id="SM00387">
    <property type="entry name" value="HATPase_c"/>
    <property type="match status" value="1"/>
</dbReference>
<keyword evidence="10" id="KW-0479">Metal-binding</keyword>